<keyword evidence="2" id="KW-0808">Transferase</keyword>
<dbReference type="RefSeq" id="WP_369764941.1">
    <property type="nucleotide sequence ID" value="NZ_CP165627.1"/>
</dbReference>
<dbReference type="InterPro" id="IPR000182">
    <property type="entry name" value="GNAT_dom"/>
</dbReference>
<evidence type="ECO:0000259" key="1">
    <source>
        <dbReference type="PROSITE" id="PS51186"/>
    </source>
</evidence>
<keyword evidence="2" id="KW-0012">Acyltransferase</keyword>
<dbReference type="InterPro" id="IPR016181">
    <property type="entry name" value="Acyl_CoA_acyltransferase"/>
</dbReference>
<dbReference type="GO" id="GO:0016747">
    <property type="term" value="F:acyltransferase activity, transferring groups other than amino-acyl groups"/>
    <property type="evidence" value="ECO:0007669"/>
    <property type="project" value="InterPro"/>
</dbReference>
<sequence>MIELKPLSKNNVTPFYKWINDDEVIKYSLPLFLKISTKIEIDKWYKELIENNENIDYGIFLKTNGVLIGYSGLCNISKTNKSAEFYIFIGNKKMWGKGIGKKVTEQILSLGFTEHNLNRIFLTVSEPNIGGVKAYTNAGFKVEGKLRQACLRDNEFHDKIVMSVLKTEWK</sequence>
<gene>
    <name evidence="2" type="ORF">AB3G32_11800</name>
</gene>
<protein>
    <submittedName>
        <fullName evidence="2">GNAT family N-acetyltransferase</fullName>
        <ecNumber evidence="2">2.3.-.-</ecNumber>
    </submittedName>
</protein>
<organism evidence="2">
    <name type="scientific">Flavobacterium sp. WC2429</name>
    <dbReference type="NCBI Taxonomy" id="3234140"/>
    <lineage>
        <taxon>Bacteria</taxon>
        <taxon>Pseudomonadati</taxon>
        <taxon>Bacteroidota</taxon>
        <taxon>Flavobacteriia</taxon>
        <taxon>Flavobacteriales</taxon>
        <taxon>Flavobacteriaceae</taxon>
        <taxon>Flavobacterium</taxon>
    </lineage>
</organism>
<dbReference type="SUPFAM" id="SSF55729">
    <property type="entry name" value="Acyl-CoA N-acyltransferases (Nat)"/>
    <property type="match status" value="1"/>
</dbReference>
<dbReference type="Gene3D" id="3.40.630.30">
    <property type="match status" value="1"/>
</dbReference>
<dbReference type="PROSITE" id="PS51186">
    <property type="entry name" value="GNAT"/>
    <property type="match status" value="1"/>
</dbReference>
<evidence type="ECO:0000313" key="2">
    <source>
        <dbReference type="EMBL" id="XDV01009.1"/>
    </source>
</evidence>
<proteinExistence type="predicted"/>
<reference evidence="2" key="1">
    <citation type="submission" date="2024-07" db="EMBL/GenBank/DDBJ databases">
        <authorList>
            <person name="Biller S.J."/>
        </authorList>
    </citation>
    <scope>NUCLEOTIDE SEQUENCE</scope>
    <source>
        <strain evidence="2">WC2429</strain>
    </source>
</reference>
<dbReference type="PANTHER" id="PTHR43415:SF3">
    <property type="entry name" value="GNAT-FAMILY ACETYLTRANSFERASE"/>
    <property type="match status" value="1"/>
</dbReference>
<dbReference type="PANTHER" id="PTHR43415">
    <property type="entry name" value="SPERMIDINE N(1)-ACETYLTRANSFERASE"/>
    <property type="match status" value="1"/>
</dbReference>
<dbReference type="Pfam" id="PF13302">
    <property type="entry name" value="Acetyltransf_3"/>
    <property type="match status" value="1"/>
</dbReference>
<dbReference type="EC" id="2.3.-.-" evidence="2"/>
<dbReference type="EMBL" id="CP165627">
    <property type="protein sequence ID" value="XDV01009.1"/>
    <property type="molecule type" value="Genomic_DNA"/>
</dbReference>
<feature type="domain" description="N-acetyltransferase" evidence="1">
    <location>
        <begin position="2"/>
        <end position="167"/>
    </location>
</feature>
<accession>A0AB39WKC3</accession>
<name>A0AB39WKC3_9FLAO</name>
<dbReference type="AlphaFoldDB" id="A0AB39WKC3"/>